<dbReference type="RefSeq" id="WP_145064288.1">
    <property type="nucleotide sequence ID" value="NZ_CP036287.1"/>
</dbReference>
<dbReference type="EMBL" id="CP036287">
    <property type="protein sequence ID" value="QDU66449.1"/>
    <property type="molecule type" value="Genomic_DNA"/>
</dbReference>
<evidence type="ECO:0000313" key="4">
    <source>
        <dbReference type="Proteomes" id="UP000316921"/>
    </source>
</evidence>
<accession>A0A518BHJ4</accession>
<dbReference type="InterPro" id="IPR022224">
    <property type="entry name" value="DUF3750"/>
</dbReference>
<proteinExistence type="predicted"/>
<sequence precursor="true">MSGLGRRWRRVLLATAALVTQACAATRPAQTAGPVGDRPAVMVKTLRIPTSEPWYTRFASHTWIDVRERRGGAWRRLEIPTPTSGAVDAPIARDEAFEDERWGRSVRVLALIAGDDASAVATQLRQRTASYDQTYRAWPGPNSNTFVERLLRETDGIAAQLDHNAVGKDWAFPGRIGGTASGWGVELELPGLGVQLGLLEGVELHLAGLTLGVGIYPLSLKLPFLPALALAERPNLSYGWSPAAEPASEPASEPEDEPPQ</sequence>
<name>A0A518BHJ4_9BACT</name>
<feature type="chain" id="PRO_5021993147" description="Lipoprotein" evidence="2">
    <location>
        <begin position="25"/>
        <end position="260"/>
    </location>
</feature>
<feature type="signal peptide" evidence="2">
    <location>
        <begin position="1"/>
        <end position="24"/>
    </location>
</feature>
<keyword evidence="2" id="KW-0732">Signal</keyword>
<dbReference type="Proteomes" id="UP000316921">
    <property type="component" value="Chromosome"/>
</dbReference>
<evidence type="ECO:0000256" key="2">
    <source>
        <dbReference type="SAM" id="SignalP"/>
    </source>
</evidence>
<feature type="region of interest" description="Disordered" evidence="1">
    <location>
        <begin position="239"/>
        <end position="260"/>
    </location>
</feature>
<reference evidence="3 4" key="1">
    <citation type="submission" date="2019-02" db="EMBL/GenBank/DDBJ databases">
        <title>Deep-cultivation of Planctomycetes and their phenomic and genomic characterization uncovers novel biology.</title>
        <authorList>
            <person name="Wiegand S."/>
            <person name="Jogler M."/>
            <person name="Boedeker C."/>
            <person name="Pinto D."/>
            <person name="Vollmers J."/>
            <person name="Rivas-Marin E."/>
            <person name="Kohn T."/>
            <person name="Peeters S.H."/>
            <person name="Heuer A."/>
            <person name="Rast P."/>
            <person name="Oberbeckmann S."/>
            <person name="Bunk B."/>
            <person name="Jeske O."/>
            <person name="Meyerdierks A."/>
            <person name="Storesund J.E."/>
            <person name="Kallscheuer N."/>
            <person name="Luecker S."/>
            <person name="Lage O.M."/>
            <person name="Pohl T."/>
            <person name="Merkel B.J."/>
            <person name="Hornburger P."/>
            <person name="Mueller R.-W."/>
            <person name="Bruemmer F."/>
            <person name="Labrenz M."/>
            <person name="Spormann A.M."/>
            <person name="Op den Camp H."/>
            <person name="Overmann J."/>
            <person name="Amann R."/>
            <person name="Jetten M.S.M."/>
            <person name="Mascher T."/>
            <person name="Medema M.H."/>
            <person name="Devos D.P."/>
            <person name="Kaster A.-K."/>
            <person name="Ovreas L."/>
            <person name="Rohde M."/>
            <person name="Galperin M.Y."/>
            <person name="Jogler C."/>
        </authorList>
    </citation>
    <scope>NUCLEOTIDE SEQUENCE [LARGE SCALE GENOMIC DNA]</scope>
    <source>
        <strain evidence="3 4">Pla133</strain>
    </source>
</reference>
<evidence type="ECO:0000313" key="3">
    <source>
        <dbReference type="EMBL" id="QDU66449.1"/>
    </source>
</evidence>
<feature type="compositionally biased region" description="Low complexity" evidence="1">
    <location>
        <begin position="241"/>
        <end position="251"/>
    </location>
</feature>
<dbReference type="AlphaFoldDB" id="A0A518BHJ4"/>
<protein>
    <recommendedName>
        <fullName evidence="5">Lipoprotein</fullName>
    </recommendedName>
</protein>
<organism evidence="3 4">
    <name type="scientific">Engelhardtia mirabilis</name>
    <dbReference type="NCBI Taxonomy" id="2528011"/>
    <lineage>
        <taxon>Bacteria</taxon>
        <taxon>Pseudomonadati</taxon>
        <taxon>Planctomycetota</taxon>
        <taxon>Planctomycetia</taxon>
        <taxon>Planctomycetia incertae sedis</taxon>
        <taxon>Engelhardtia</taxon>
    </lineage>
</organism>
<dbReference type="PROSITE" id="PS51257">
    <property type="entry name" value="PROKAR_LIPOPROTEIN"/>
    <property type="match status" value="1"/>
</dbReference>
<evidence type="ECO:0000256" key="1">
    <source>
        <dbReference type="SAM" id="MobiDB-lite"/>
    </source>
</evidence>
<dbReference type="Pfam" id="PF12570">
    <property type="entry name" value="DUF3750"/>
    <property type="match status" value="1"/>
</dbReference>
<evidence type="ECO:0008006" key="5">
    <source>
        <dbReference type="Google" id="ProtNLM"/>
    </source>
</evidence>
<dbReference type="KEGG" id="pbap:Pla133_15230"/>
<gene>
    <name evidence="3" type="ORF">Pla133_15230</name>
</gene>
<keyword evidence="4" id="KW-1185">Reference proteome</keyword>